<feature type="transmembrane region" description="Helical" evidence="1">
    <location>
        <begin position="65"/>
        <end position="85"/>
    </location>
</feature>
<evidence type="ECO:0000313" key="3">
    <source>
        <dbReference type="Proteomes" id="UP000319817"/>
    </source>
</evidence>
<proteinExistence type="predicted"/>
<sequence length="170" mass="19158">MTDATHMEPQSTSLKSDKLLLLYLRLVGYFTLLAFAAAVMPERWMIDIAQWLTIDPFPEHPLTFYLARNLSLLYGFVGIGLLVIANDIDRYRPMVRMLAYGTIAFGVLQIVCDLMSAMPWWWSWGEGAGAIMGGSLIYWLDARARREIDSTTKCLTTSSAGPKTNQNKND</sequence>
<name>A0A517P3F1_9BACT</name>
<evidence type="ECO:0000313" key="2">
    <source>
        <dbReference type="EMBL" id="QDT13904.1"/>
    </source>
</evidence>
<keyword evidence="3" id="KW-1185">Reference proteome</keyword>
<keyword evidence="1" id="KW-0812">Transmembrane</keyword>
<keyword evidence="1" id="KW-1133">Transmembrane helix</keyword>
<gene>
    <name evidence="2" type="ORF">K239x_59240</name>
</gene>
<accession>A0A517P3F1</accession>
<dbReference type="AlphaFoldDB" id="A0A517P3F1"/>
<feature type="transmembrane region" description="Helical" evidence="1">
    <location>
        <begin position="97"/>
        <end position="116"/>
    </location>
</feature>
<keyword evidence="1" id="KW-0472">Membrane</keyword>
<feature type="transmembrane region" description="Helical" evidence="1">
    <location>
        <begin position="20"/>
        <end position="40"/>
    </location>
</feature>
<protein>
    <submittedName>
        <fullName evidence="2">Uncharacterized protein</fullName>
    </submittedName>
</protein>
<evidence type="ECO:0000256" key="1">
    <source>
        <dbReference type="SAM" id="Phobius"/>
    </source>
</evidence>
<dbReference type="EMBL" id="CP036526">
    <property type="protein sequence ID" value="QDT13904.1"/>
    <property type="molecule type" value="Genomic_DNA"/>
</dbReference>
<organism evidence="2 3">
    <name type="scientific">Stieleria marina</name>
    <dbReference type="NCBI Taxonomy" id="1930275"/>
    <lineage>
        <taxon>Bacteria</taxon>
        <taxon>Pseudomonadati</taxon>
        <taxon>Planctomycetota</taxon>
        <taxon>Planctomycetia</taxon>
        <taxon>Pirellulales</taxon>
        <taxon>Pirellulaceae</taxon>
        <taxon>Stieleria</taxon>
    </lineage>
</organism>
<dbReference type="RefSeq" id="WP_419189477.1">
    <property type="nucleotide sequence ID" value="NZ_CP036526.1"/>
</dbReference>
<dbReference type="Proteomes" id="UP000319817">
    <property type="component" value="Chromosome"/>
</dbReference>
<reference evidence="2 3" key="1">
    <citation type="submission" date="2019-02" db="EMBL/GenBank/DDBJ databases">
        <title>Deep-cultivation of Planctomycetes and their phenomic and genomic characterization uncovers novel biology.</title>
        <authorList>
            <person name="Wiegand S."/>
            <person name="Jogler M."/>
            <person name="Boedeker C."/>
            <person name="Pinto D."/>
            <person name="Vollmers J."/>
            <person name="Rivas-Marin E."/>
            <person name="Kohn T."/>
            <person name="Peeters S.H."/>
            <person name="Heuer A."/>
            <person name="Rast P."/>
            <person name="Oberbeckmann S."/>
            <person name="Bunk B."/>
            <person name="Jeske O."/>
            <person name="Meyerdierks A."/>
            <person name="Storesund J.E."/>
            <person name="Kallscheuer N."/>
            <person name="Luecker S."/>
            <person name="Lage O.M."/>
            <person name="Pohl T."/>
            <person name="Merkel B.J."/>
            <person name="Hornburger P."/>
            <person name="Mueller R.-W."/>
            <person name="Bruemmer F."/>
            <person name="Labrenz M."/>
            <person name="Spormann A.M."/>
            <person name="Op den Camp H."/>
            <person name="Overmann J."/>
            <person name="Amann R."/>
            <person name="Jetten M.S.M."/>
            <person name="Mascher T."/>
            <person name="Medema M.H."/>
            <person name="Devos D.P."/>
            <person name="Kaster A.-K."/>
            <person name="Ovreas L."/>
            <person name="Rohde M."/>
            <person name="Galperin M.Y."/>
            <person name="Jogler C."/>
        </authorList>
    </citation>
    <scope>NUCLEOTIDE SEQUENCE [LARGE SCALE GENOMIC DNA]</scope>
    <source>
        <strain evidence="2 3">K23_9</strain>
    </source>
</reference>
<feature type="transmembrane region" description="Helical" evidence="1">
    <location>
        <begin position="122"/>
        <end position="140"/>
    </location>
</feature>